<proteinExistence type="inferred from homology"/>
<dbReference type="GO" id="GO:0006537">
    <property type="term" value="P:glutamate biosynthetic process"/>
    <property type="evidence" value="ECO:0007669"/>
    <property type="project" value="TreeGrafter"/>
</dbReference>
<dbReference type="SUPFAM" id="SSF56601">
    <property type="entry name" value="beta-lactamase/transpeptidase-like"/>
    <property type="match status" value="1"/>
</dbReference>
<dbReference type="PANTHER" id="PTHR12544">
    <property type="entry name" value="GLUTAMINASE"/>
    <property type="match status" value="1"/>
</dbReference>
<keyword evidence="6" id="KW-0007">Acetylation</keyword>
<evidence type="ECO:0000256" key="6">
    <source>
        <dbReference type="HAMAP-Rule" id="MF_00313"/>
    </source>
</evidence>
<dbReference type="Gene3D" id="3.40.710.10">
    <property type="entry name" value="DD-peptidase/beta-lactamase superfamily"/>
    <property type="match status" value="1"/>
</dbReference>
<reference evidence="7 8" key="1">
    <citation type="submission" date="2018-01" db="EMBL/GenBank/DDBJ databases">
        <title>Complete genome sequence of Bacteriovorax stolpii DSM12778.</title>
        <authorList>
            <person name="Tang B."/>
            <person name="Chang J."/>
        </authorList>
    </citation>
    <scope>NUCLEOTIDE SEQUENCE [LARGE SCALE GENOMIC DNA]</scope>
    <source>
        <strain evidence="7 8">DSM 12778</strain>
    </source>
</reference>
<dbReference type="AlphaFoldDB" id="A0A2K9NTP8"/>
<dbReference type="FunFam" id="3.40.710.10:FF:000005">
    <property type="entry name" value="Glutaminase"/>
    <property type="match status" value="1"/>
</dbReference>
<feature type="binding site" evidence="6">
    <location>
        <position position="114"/>
    </location>
    <ligand>
        <name>substrate</name>
    </ligand>
</feature>
<evidence type="ECO:0000256" key="5">
    <source>
        <dbReference type="ARBA" id="ARBA00049534"/>
    </source>
</evidence>
<sequence length="307" mass="34050">MEYMNVFLEELIQKYSSDKKGAQASYIPELAKVNPDYFGIAVVTVDGDVYSAGDIEQNFTLQSASKPFVYGMALEEHGREFIRARVGVEPSGEAFNSIVELEKNTHRPYNPMINSGAIAISSYIQDKDKIKRLERVLNLFGDYVNHPVSVDEAVFQSEKKTAHRNRSIAHLLRHFDVIGDDIEESLDLYFKQCSVLINTVDLATMAATLANNGVQPKSQKQVIKEEYVSDMLSLMFTCGMYDTAGEWAYTVGLPAKSGVSGCILAVVPGKMGIAAYSPLIDQHGHSVRSVNAIKDLVKKYNLSIFKS</sequence>
<evidence type="ECO:0000313" key="7">
    <source>
        <dbReference type="EMBL" id="AUN98868.1"/>
    </source>
</evidence>
<dbReference type="GO" id="GO:0006543">
    <property type="term" value="P:L-glutamine catabolic process"/>
    <property type="evidence" value="ECO:0007669"/>
    <property type="project" value="TreeGrafter"/>
</dbReference>
<comment type="similarity">
    <text evidence="1 6">Belongs to the glutaminase family.</text>
</comment>
<dbReference type="PANTHER" id="PTHR12544:SF29">
    <property type="entry name" value="GLUTAMINASE"/>
    <property type="match status" value="1"/>
</dbReference>
<organism evidence="7 8">
    <name type="scientific">Bacteriovorax stolpii</name>
    <name type="common">Bdellovibrio stolpii</name>
    <dbReference type="NCBI Taxonomy" id="960"/>
    <lineage>
        <taxon>Bacteria</taxon>
        <taxon>Pseudomonadati</taxon>
        <taxon>Bdellovibrionota</taxon>
        <taxon>Bacteriovoracia</taxon>
        <taxon>Bacteriovoracales</taxon>
        <taxon>Bacteriovoracaceae</taxon>
        <taxon>Bacteriovorax</taxon>
    </lineage>
</organism>
<evidence type="ECO:0000256" key="2">
    <source>
        <dbReference type="ARBA" id="ARBA00011881"/>
    </source>
</evidence>
<keyword evidence="8" id="KW-1185">Reference proteome</keyword>
<dbReference type="EMBL" id="CP025704">
    <property type="protein sequence ID" value="AUN98868.1"/>
    <property type="molecule type" value="Genomic_DNA"/>
</dbReference>
<feature type="binding site" evidence="6">
    <location>
        <position position="63"/>
    </location>
    <ligand>
        <name>substrate</name>
    </ligand>
</feature>
<dbReference type="EC" id="3.5.1.2" evidence="3 6"/>
<evidence type="ECO:0000313" key="8">
    <source>
        <dbReference type="Proteomes" id="UP000235584"/>
    </source>
</evidence>
<dbReference type="HAMAP" id="MF_00313">
    <property type="entry name" value="Glutaminase"/>
    <property type="match status" value="1"/>
</dbReference>
<feature type="binding site" evidence="6">
    <location>
        <position position="189"/>
    </location>
    <ligand>
        <name>substrate</name>
    </ligand>
</feature>
<feature type="binding site" evidence="6">
    <location>
        <position position="165"/>
    </location>
    <ligand>
        <name>substrate</name>
    </ligand>
</feature>
<gene>
    <name evidence="6 7" type="primary">glsA</name>
    <name evidence="7" type="ORF">C0V70_12295</name>
</gene>
<dbReference type="KEGG" id="bsto:C0V70_12295"/>
<feature type="binding site" evidence="6">
    <location>
        <position position="259"/>
    </location>
    <ligand>
        <name>substrate</name>
    </ligand>
</feature>
<comment type="catalytic activity">
    <reaction evidence="5 6">
        <text>L-glutamine + H2O = L-glutamate + NH4(+)</text>
        <dbReference type="Rhea" id="RHEA:15889"/>
        <dbReference type="ChEBI" id="CHEBI:15377"/>
        <dbReference type="ChEBI" id="CHEBI:28938"/>
        <dbReference type="ChEBI" id="CHEBI:29985"/>
        <dbReference type="ChEBI" id="CHEBI:58359"/>
        <dbReference type="EC" id="3.5.1.2"/>
    </reaction>
</comment>
<dbReference type="Proteomes" id="UP000235584">
    <property type="component" value="Chromosome"/>
</dbReference>
<dbReference type="RefSeq" id="WP_102244159.1">
    <property type="nucleotide sequence ID" value="NZ_CP025704.1"/>
</dbReference>
<keyword evidence="4 6" id="KW-0378">Hydrolase</keyword>
<comment type="subunit">
    <text evidence="2 6">Homotetramer.</text>
</comment>
<protein>
    <recommendedName>
        <fullName evidence="3 6">Glutaminase</fullName>
        <ecNumber evidence="3 6">3.5.1.2</ecNumber>
    </recommendedName>
</protein>
<evidence type="ECO:0000256" key="1">
    <source>
        <dbReference type="ARBA" id="ARBA00011076"/>
    </source>
</evidence>
<dbReference type="GO" id="GO:0004359">
    <property type="term" value="F:glutaminase activity"/>
    <property type="evidence" value="ECO:0007669"/>
    <property type="project" value="UniProtKB-UniRule"/>
</dbReference>
<dbReference type="NCBIfam" id="TIGR03814">
    <property type="entry name" value="Gln_ase"/>
    <property type="match status" value="1"/>
</dbReference>
<feature type="binding site" evidence="6">
    <location>
        <position position="158"/>
    </location>
    <ligand>
        <name>substrate</name>
    </ligand>
</feature>
<dbReference type="Pfam" id="PF04960">
    <property type="entry name" value="Glutaminase"/>
    <property type="match status" value="1"/>
</dbReference>
<name>A0A2K9NTP8_BACTC</name>
<dbReference type="InterPro" id="IPR012338">
    <property type="entry name" value="Beta-lactam/transpept-like"/>
</dbReference>
<evidence type="ECO:0000256" key="3">
    <source>
        <dbReference type="ARBA" id="ARBA00012918"/>
    </source>
</evidence>
<evidence type="ECO:0000256" key="4">
    <source>
        <dbReference type="ARBA" id="ARBA00022801"/>
    </source>
</evidence>
<feature type="binding site" evidence="6">
    <location>
        <position position="241"/>
    </location>
    <ligand>
        <name>substrate</name>
    </ligand>
</feature>
<dbReference type="OrthoDB" id="9788822at2"/>
<dbReference type="InterPro" id="IPR015868">
    <property type="entry name" value="Glutaminase"/>
</dbReference>
<accession>A0A2K9NTP8</accession>